<evidence type="ECO:0000313" key="2">
    <source>
        <dbReference type="Proteomes" id="UP001152300"/>
    </source>
</evidence>
<dbReference type="Proteomes" id="UP001152300">
    <property type="component" value="Unassembled WGS sequence"/>
</dbReference>
<keyword evidence="2" id="KW-1185">Reference proteome</keyword>
<sequence length="105" mass="12408">MMMTTKYLSHLLNARCIYNGLNKSQTSPCSQQSQTLKFGSRVQQHQKCRSPQFHDPYFPSAITDFQRPHRTNRTDPKYQIRKQKNLQNSHSPFLALLFPTEVYQF</sequence>
<gene>
    <name evidence="1" type="ORF">OCU04_001072</name>
</gene>
<accession>A0A9X0AXD9</accession>
<protein>
    <submittedName>
        <fullName evidence="1">Uncharacterized protein</fullName>
    </submittedName>
</protein>
<dbReference type="EMBL" id="JAPEIS010000001">
    <property type="protein sequence ID" value="KAJ8070701.1"/>
    <property type="molecule type" value="Genomic_DNA"/>
</dbReference>
<dbReference type="AlphaFoldDB" id="A0A9X0AXD9"/>
<name>A0A9X0AXD9_9HELO</name>
<reference evidence="1" key="1">
    <citation type="submission" date="2022-11" db="EMBL/GenBank/DDBJ databases">
        <title>Genome Resource of Sclerotinia nivalis Strain SnTB1, a Plant Pathogen Isolated from American Ginseng.</title>
        <authorList>
            <person name="Fan S."/>
        </authorList>
    </citation>
    <scope>NUCLEOTIDE SEQUENCE</scope>
    <source>
        <strain evidence="1">SnTB1</strain>
    </source>
</reference>
<evidence type="ECO:0000313" key="1">
    <source>
        <dbReference type="EMBL" id="KAJ8070701.1"/>
    </source>
</evidence>
<organism evidence="1 2">
    <name type="scientific">Sclerotinia nivalis</name>
    <dbReference type="NCBI Taxonomy" id="352851"/>
    <lineage>
        <taxon>Eukaryota</taxon>
        <taxon>Fungi</taxon>
        <taxon>Dikarya</taxon>
        <taxon>Ascomycota</taxon>
        <taxon>Pezizomycotina</taxon>
        <taxon>Leotiomycetes</taxon>
        <taxon>Helotiales</taxon>
        <taxon>Sclerotiniaceae</taxon>
        <taxon>Sclerotinia</taxon>
    </lineage>
</organism>
<proteinExistence type="predicted"/>
<comment type="caution">
    <text evidence="1">The sequence shown here is derived from an EMBL/GenBank/DDBJ whole genome shotgun (WGS) entry which is preliminary data.</text>
</comment>